<keyword evidence="1" id="KW-0808">Transferase</keyword>
<proteinExistence type="predicted"/>
<dbReference type="Gene3D" id="3.30.420.10">
    <property type="entry name" value="Ribonuclease H-like superfamily/Ribonuclease H"/>
    <property type="match status" value="1"/>
</dbReference>
<dbReference type="EMBL" id="JACAZH010000007">
    <property type="protein sequence ID" value="KAF7363667.1"/>
    <property type="molecule type" value="Genomic_DNA"/>
</dbReference>
<dbReference type="GO" id="GO:0003676">
    <property type="term" value="F:nucleic acid binding"/>
    <property type="evidence" value="ECO:0007669"/>
    <property type="project" value="InterPro"/>
</dbReference>
<keyword evidence="1" id="KW-0695">RNA-directed DNA polymerase</keyword>
<dbReference type="GO" id="GO:0003964">
    <property type="term" value="F:RNA-directed DNA polymerase activity"/>
    <property type="evidence" value="ECO:0007669"/>
    <property type="project" value="UniProtKB-KW"/>
</dbReference>
<comment type="caution">
    <text evidence="1">The sequence shown here is derived from an EMBL/GenBank/DDBJ whole genome shotgun (WGS) entry which is preliminary data.</text>
</comment>
<dbReference type="SUPFAM" id="SSF53098">
    <property type="entry name" value="Ribonuclease H-like"/>
    <property type="match status" value="1"/>
</dbReference>
<name>A0A8H6YRR1_9AGAR</name>
<reference evidence="1" key="1">
    <citation type="submission" date="2020-05" db="EMBL/GenBank/DDBJ databases">
        <title>Mycena genomes resolve the evolution of fungal bioluminescence.</title>
        <authorList>
            <person name="Tsai I.J."/>
        </authorList>
    </citation>
    <scope>NUCLEOTIDE SEQUENCE</scope>
    <source>
        <strain evidence="1">160909Yilan</strain>
    </source>
</reference>
<dbReference type="AlphaFoldDB" id="A0A8H6YRR1"/>
<evidence type="ECO:0000313" key="2">
    <source>
        <dbReference type="Proteomes" id="UP000623467"/>
    </source>
</evidence>
<evidence type="ECO:0000313" key="1">
    <source>
        <dbReference type="EMBL" id="KAF7363667.1"/>
    </source>
</evidence>
<dbReference type="OrthoDB" id="3014286at2759"/>
<sequence length="325" mass="35386">MTILNGTVKESDGRGAFTSFQPLGSSVIDYCFVSAGLVPRIADGTLRIVKSPVWSDHAQIHTVVIGPEEEAETPVVMRPARVPIVFGEPTALDRLLDATLAAAVRPEEATARLYGPVYGQSHPTAVYIATSSRKKSAAFAVWWGEGSKANKSFRIEGEASDGLACILAILCAVRDCSSDKSLVIYTSSQYAIRSFCYWAGDNETRGWTCANGDALRDSVAWIAQRRAPLEFRWVKTAEDNMMMKGAKTHAKHAHREAVPFFHYGSAPSISTAPGETALKGVRKVSTQLEEISEPKAHGTVPDIDVEDIIDPDIAHRGRKRSAHYL</sequence>
<keyword evidence="2" id="KW-1185">Reference proteome</keyword>
<dbReference type="Proteomes" id="UP000623467">
    <property type="component" value="Unassembled WGS sequence"/>
</dbReference>
<protein>
    <submittedName>
        <fullName evidence="1">RNA-directed DNA polymerase from mobile element jockey</fullName>
    </submittedName>
</protein>
<dbReference type="InterPro" id="IPR036397">
    <property type="entry name" value="RNaseH_sf"/>
</dbReference>
<dbReference type="InterPro" id="IPR012337">
    <property type="entry name" value="RNaseH-like_sf"/>
</dbReference>
<organism evidence="1 2">
    <name type="scientific">Mycena sanguinolenta</name>
    <dbReference type="NCBI Taxonomy" id="230812"/>
    <lineage>
        <taxon>Eukaryota</taxon>
        <taxon>Fungi</taxon>
        <taxon>Dikarya</taxon>
        <taxon>Basidiomycota</taxon>
        <taxon>Agaricomycotina</taxon>
        <taxon>Agaricomycetes</taxon>
        <taxon>Agaricomycetidae</taxon>
        <taxon>Agaricales</taxon>
        <taxon>Marasmiineae</taxon>
        <taxon>Mycenaceae</taxon>
        <taxon>Mycena</taxon>
    </lineage>
</organism>
<accession>A0A8H6YRR1</accession>
<gene>
    <name evidence="1" type="ORF">MSAN_01024000</name>
</gene>
<keyword evidence="1" id="KW-0548">Nucleotidyltransferase</keyword>